<proteinExistence type="predicted"/>
<dbReference type="CDD" id="cd07377">
    <property type="entry name" value="WHTH_GntR"/>
    <property type="match status" value="1"/>
</dbReference>
<dbReference type="SMART" id="SM00895">
    <property type="entry name" value="FCD"/>
    <property type="match status" value="1"/>
</dbReference>
<reference evidence="5" key="1">
    <citation type="submission" date="2024-05" db="EMBL/GenBank/DDBJ databases">
        <authorList>
            <person name="Kim S."/>
            <person name="Heo J."/>
            <person name="Choi H."/>
            <person name="Choi Y."/>
            <person name="Kwon S.-W."/>
            <person name="Kim Y."/>
        </authorList>
    </citation>
    <scope>NUCLEOTIDE SEQUENCE</scope>
    <source>
        <strain evidence="5">KACC 23698</strain>
    </source>
</reference>
<dbReference type="Pfam" id="PF07729">
    <property type="entry name" value="FCD"/>
    <property type="match status" value="1"/>
</dbReference>
<dbReference type="SUPFAM" id="SSF48008">
    <property type="entry name" value="GntR ligand-binding domain-like"/>
    <property type="match status" value="1"/>
</dbReference>
<dbReference type="PANTHER" id="PTHR43537">
    <property type="entry name" value="TRANSCRIPTIONAL REGULATOR, GNTR FAMILY"/>
    <property type="match status" value="1"/>
</dbReference>
<dbReference type="GO" id="GO:0003700">
    <property type="term" value="F:DNA-binding transcription factor activity"/>
    <property type="evidence" value="ECO:0007669"/>
    <property type="project" value="InterPro"/>
</dbReference>
<dbReference type="PANTHER" id="PTHR43537:SF45">
    <property type="entry name" value="GNTR FAMILY REGULATORY PROTEIN"/>
    <property type="match status" value="1"/>
</dbReference>
<dbReference type="RefSeq" id="WP_406854034.1">
    <property type="nucleotide sequence ID" value="NZ_CP157484.1"/>
</dbReference>
<dbReference type="SUPFAM" id="SSF46785">
    <property type="entry name" value="Winged helix' DNA-binding domain"/>
    <property type="match status" value="1"/>
</dbReference>
<dbReference type="PROSITE" id="PS50949">
    <property type="entry name" value="HTH_GNTR"/>
    <property type="match status" value="1"/>
</dbReference>
<dbReference type="PRINTS" id="PR00035">
    <property type="entry name" value="HTHGNTR"/>
</dbReference>
<dbReference type="InterPro" id="IPR011711">
    <property type="entry name" value="GntR_C"/>
</dbReference>
<dbReference type="Pfam" id="PF00392">
    <property type="entry name" value="GntR"/>
    <property type="match status" value="1"/>
</dbReference>
<dbReference type="GO" id="GO:0003677">
    <property type="term" value="F:DNA binding"/>
    <property type="evidence" value="ECO:0007669"/>
    <property type="project" value="UniProtKB-KW"/>
</dbReference>
<dbReference type="InterPro" id="IPR008920">
    <property type="entry name" value="TF_FadR/GntR_C"/>
</dbReference>
<protein>
    <submittedName>
        <fullName evidence="5">GntR family transcriptional regulator</fullName>
    </submittedName>
</protein>
<dbReference type="Gene3D" id="1.10.10.10">
    <property type="entry name" value="Winged helix-like DNA-binding domain superfamily/Winged helix DNA-binding domain"/>
    <property type="match status" value="1"/>
</dbReference>
<sequence>MSDAAQADRVESDVWEARGAAPAGPCLSGAETETLADRAYRIIEDQIVRLALAPGARLTEQDLAARIGLGRTPVREAVQRLVADGLLTVFPRKGMAVAAINPLDVLLALDARAALERVIAAAAARRATPQQRDALVEAAGAMLAAAERGDPADYMRHDQRFDHLVGEASGNPFAVRALAPLQSMARRGWFYFRRERDLVASSRQHAAVAAAIGAGDADAAARASDTLIAHVRDGLKQALADL</sequence>
<keyword evidence="2" id="KW-0238">DNA-binding</keyword>
<dbReference type="AlphaFoldDB" id="A0AAU7JAG0"/>
<accession>A0AAU7JAG0</accession>
<evidence type="ECO:0000256" key="1">
    <source>
        <dbReference type="ARBA" id="ARBA00023015"/>
    </source>
</evidence>
<dbReference type="EMBL" id="CP157484">
    <property type="protein sequence ID" value="XBO37212.1"/>
    <property type="molecule type" value="Genomic_DNA"/>
</dbReference>
<evidence type="ECO:0000256" key="2">
    <source>
        <dbReference type="ARBA" id="ARBA00023125"/>
    </source>
</evidence>
<dbReference type="InterPro" id="IPR036390">
    <property type="entry name" value="WH_DNA-bd_sf"/>
</dbReference>
<name>A0AAU7JAG0_9HYPH</name>
<organism evidence="5">
    <name type="scientific">Alsobacter sp. KACC 23698</name>
    <dbReference type="NCBI Taxonomy" id="3149229"/>
    <lineage>
        <taxon>Bacteria</taxon>
        <taxon>Pseudomonadati</taxon>
        <taxon>Pseudomonadota</taxon>
        <taxon>Alphaproteobacteria</taxon>
        <taxon>Hyphomicrobiales</taxon>
        <taxon>Alsobacteraceae</taxon>
        <taxon>Alsobacter</taxon>
    </lineage>
</organism>
<gene>
    <name evidence="5" type="ORF">ABEG18_15920</name>
</gene>
<evidence type="ECO:0000259" key="4">
    <source>
        <dbReference type="PROSITE" id="PS50949"/>
    </source>
</evidence>
<dbReference type="SMART" id="SM00345">
    <property type="entry name" value="HTH_GNTR"/>
    <property type="match status" value="1"/>
</dbReference>
<evidence type="ECO:0000256" key="3">
    <source>
        <dbReference type="ARBA" id="ARBA00023163"/>
    </source>
</evidence>
<dbReference type="InterPro" id="IPR036388">
    <property type="entry name" value="WH-like_DNA-bd_sf"/>
</dbReference>
<evidence type="ECO:0000313" key="5">
    <source>
        <dbReference type="EMBL" id="XBO37212.1"/>
    </source>
</evidence>
<keyword evidence="3" id="KW-0804">Transcription</keyword>
<dbReference type="Gene3D" id="1.20.120.530">
    <property type="entry name" value="GntR ligand-binding domain-like"/>
    <property type="match status" value="1"/>
</dbReference>
<feature type="domain" description="HTH gntR-type" evidence="4">
    <location>
        <begin position="33"/>
        <end position="100"/>
    </location>
</feature>
<keyword evidence="1" id="KW-0805">Transcription regulation</keyword>
<dbReference type="InterPro" id="IPR000524">
    <property type="entry name" value="Tscrpt_reg_HTH_GntR"/>
</dbReference>